<organism evidence="3">
    <name type="scientific">Fervidobacterium thailandense</name>
    <dbReference type="NCBI Taxonomy" id="1008305"/>
    <lineage>
        <taxon>Bacteria</taxon>
        <taxon>Thermotogati</taxon>
        <taxon>Thermotogota</taxon>
        <taxon>Thermotogae</taxon>
        <taxon>Thermotogales</taxon>
        <taxon>Fervidobacteriaceae</taxon>
        <taxon>Fervidobacterium</taxon>
    </lineage>
</organism>
<feature type="domain" description="GH29D-like beta-sandwich" evidence="2">
    <location>
        <begin position="32"/>
        <end position="88"/>
    </location>
</feature>
<dbReference type="InterPro" id="IPR014867">
    <property type="entry name" value="Spore_coat_CotH_CotH2/3/7"/>
</dbReference>
<keyword evidence="3" id="KW-0946">Virion</keyword>
<keyword evidence="1" id="KW-1133">Transmembrane helix</keyword>
<evidence type="ECO:0000256" key="1">
    <source>
        <dbReference type="SAM" id="Phobius"/>
    </source>
</evidence>
<dbReference type="Pfam" id="PF13290">
    <property type="entry name" value="CHB_HEX_C_1"/>
    <property type="match status" value="1"/>
</dbReference>
<keyword evidence="3" id="KW-0167">Capsid protein</keyword>
<keyword evidence="1" id="KW-0812">Transmembrane</keyword>
<feature type="transmembrane region" description="Helical" evidence="1">
    <location>
        <begin position="7"/>
        <end position="29"/>
    </location>
</feature>
<accession>A0A7C4RW51</accession>
<comment type="caution">
    <text evidence="3">The sequence shown here is derived from an EMBL/GenBank/DDBJ whole genome shotgun (WGS) entry which is preliminary data.</text>
</comment>
<dbReference type="Pfam" id="PF08757">
    <property type="entry name" value="CotH"/>
    <property type="match status" value="1"/>
</dbReference>
<name>A0A7C4RW51_9BACT</name>
<reference evidence="3" key="1">
    <citation type="journal article" date="2020" name="mSystems">
        <title>Genome- and Community-Level Interaction Insights into Carbon Utilization and Element Cycling Functions of Hydrothermarchaeota in Hydrothermal Sediment.</title>
        <authorList>
            <person name="Zhou Z."/>
            <person name="Liu Y."/>
            <person name="Xu W."/>
            <person name="Pan J."/>
            <person name="Luo Z.H."/>
            <person name="Li M."/>
        </authorList>
    </citation>
    <scope>NUCLEOTIDE SEQUENCE [LARGE SCALE GENOMIC DNA]</scope>
    <source>
        <strain evidence="3">SpSt-609</strain>
    </source>
</reference>
<proteinExistence type="predicted"/>
<dbReference type="InterPro" id="IPR059177">
    <property type="entry name" value="GH29D-like_dom"/>
</dbReference>
<dbReference type="EMBL" id="DSZY01000026">
    <property type="protein sequence ID" value="HGU40600.1"/>
    <property type="molecule type" value="Genomic_DNA"/>
</dbReference>
<protein>
    <submittedName>
        <fullName evidence="3">Spore coat protein CotH</fullName>
    </submittedName>
</protein>
<keyword evidence="1" id="KW-0472">Membrane</keyword>
<evidence type="ECO:0000259" key="2">
    <source>
        <dbReference type="Pfam" id="PF13290"/>
    </source>
</evidence>
<dbReference type="AlphaFoldDB" id="A0A7C4RW51"/>
<sequence length="526" mass="61692">MFHALRLLRAIFTVVYLVASLALFGQLIVSHESGFYKNPITVSIKSTLDGTIYYTLDGSVPQPGASQTLEYYKPLVIDRQESSTLMFIPTSPIWQAPSQNFPKAWTLRIIEVKDGKIVDSTFRTYFIGIEHTLPVISIITDERNLFDEERGIYVPGKLFDPSNPYWTGNYHQRGSDWEREAVMEYFEGGVLKYRTNVGIRVHGEFTRSLPIKSLRLYARNEAKEFTYPFFGRTGYKKLLLRNAGNDWEYAYMRDMVASEIFKGLGFDTQDGYPVVHYINGEYWGIVYLMEYYDARYLQVKHSVNEKNVVIVNYDLTLQDGKEGEERLYSDLIEYVKNADFSNLVELERLKSMIDLDNFVNFHIAEIIAGNLDWPGNNERMWRTLKTEKTPLGDSRWRWMMYDMDLAFWEPSHDTLNVAIFGDPHVPWTTNEYATIILRKLLENDGVRNLFFKRMVEIFEETFGNGRAIAVVEKYEKLLVSEILLHSLRWGAPTYERWREEVSWLKEFFSLRRSYINEIISRYGLQR</sequence>
<gene>
    <name evidence="3" type="ORF">ENT77_05325</name>
</gene>
<evidence type="ECO:0000313" key="3">
    <source>
        <dbReference type="EMBL" id="HGU40600.1"/>
    </source>
</evidence>